<dbReference type="GO" id="GO:0005524">
    <property type="term" value="F:ATP binding"/>
    <property type="evidence" value="ECO:0007669"/>
    <property type="project" value="UniProtKB-KW"/>
</dbReference>
<comment type="caution">
    <text evidence="4">The sequence shown here is derived from an EMBL/GenBank/DDBJ whole genome shotgun (WGS) entry which is preliminary data.</text>
</comment>
<dbReference type="InterPro" id="IPR028375">
    <property type="entry name" value="KA1/Ssp2_C"/>
</dbReference>
<evidence type="ECO:0000256" key="2">
    <source>
        <dbReference type="ARBA" id="ARBA00022840"/>
    </source>
</evidence>
<dbReference type="SUPFAM" id="SSF103243">
    <property type="entry name" value="KA1-like"/>
    <property type="match status" value="1"/>
</dbReference>
<gene>
    <name evidence="4" type="ORF">PXEA_LOCUS28749</name>
</gene>
<keyword evidence="2" id="KW-0067">ATP-binding</keyword>
<organism evidence="4 5">
    <name type="scientific">Protopolystoma xenopodis</name>
    <dbReference type="NCBI Taxonomy" id="117903"/>
    <lineage>
        <taxon>Eukaryota</taxon>
        <taxon>Metazoa</taxon>
        <taxon>Spiralia</taxon>
        <taxon>Lophotrochozoa</taxon>
        <taxon>Platyhelminthes</taxon>
        <taxon>Monogenea</taxon>
        <taxon>Polyopisthocotylea</taxon>
        <taxon>Polystomatidea</taxon>
        <taxon>Polystomatidae</taxon>
        <taxon>Protopolystoma</taxon>
    </lineage>
</organism>
<reference evidence="4" key="1">
    <citation type="submission" date="2018-11" db="EMBL/GenBank/DDBJ databases">
        <authorList>
            <consortium name="Pathogen Informatics"/>
        </authorList>
    </citation>
    <scope>NUCLEOTIDE SEQUENCE</scope>
</reference>
<dbReference type="EMBL" id="CAAALY010249547">
    <property type="protein sequence ID" value="VEL35309.1"/>
    <property type="molecule type" value="Genomic_DNA"/>
</dbReference>
<proteinExistence type="predicted"/>
<dbReference type="OrthoDB" id="193931at2759"/>
<evidence type="ECO:0000313" key="4">
    <source>
        <dbReference type="EMBL" id="VEL35309.1"/>
    </source>
</evidence>
<evidence type="ECO:0000313" key="5">
    <source>
        <dbReference type="Proteomes" id="UP000784294"/>
    </source>
</evidence>
<protein>
    <recommendedName>
        <fullName evidence="6">Non-specific serine/threonine protein kinase</fullName>
    </recommendedName>
</protein>
<feature type="region of interest" description="Disordered" evidence="3">
    <location>
        <begin position="85"/>
        <end position="112"/>
    </location>
</feature>
<keyword evidence="5" id="KW-1185">Reference proteome</keyword>
<keyword evidence="1" id="KW-0547">Nucleotide-binding</keyword>
<evidence type="ECO:0000256" key="1">
    <source>
        <dbReference type="ARBA" id="ARBA00022741"/>
    </source>
</evidence>
<evidence type="ECO:0000256" key="3">
    <source>
        <dbReference type="SAM" id="MobiDB-lite"/>
    </source>
</evidence>
<dbReference type="AlphaFoldDB" id="A0A3S5AEX8"/>
<dbReference type="Proteomes" id="UP000784294">
    <property type="component" value="Unassembled WGS sequence"/>
</dbReference>
<evidence type="ECO:0008006" key="6">
    <source>
        <dbReference type="Google" id="ProtNLM"/>
    </source>
</evidence>
<accession>A0A3S5AEX8</accession>
<sequence length="441" mass="46868">MFVSFSYPALQNGPAGPPTSLSPSRSVDSHLAQLSLDSAPLTTPDSLRFTSSTSWSLNQLQSSNGFPLPITAASQHTSLTSTSTCSHLSSNQDIRTSTCRQPRPSSSSSGRCILTDTSVSISSNPSVEAAATIPSIDLASSTTTTVRSNTGSNFVRWNLTAYANRTGRIGSQGAGSTSGVRRLKHLLTPMRRHSPARIVGMCNQLSINPRSDKNIEVVEPLGNSTNITTSNAAGPSIVSGRRLRKVRHLNNIMLVRPGISPAQVLDRLAQALATQAIRFTLKGSGFRCIITNDWGKEMLSFEIEVVHFSPRSINSSSISIKTHFAPINNSNSDSGSTANRHPSDAALMSNTACSCSEDGFGLLNSSASSAGSRCANFDSDPPLNTGFHENAVTCHNFSSDVSLQGLRVGVKTKRAHGDAFTYASICRSLLAEADLRPLDIN</sequence>
<name>A0A3S5AEX8_9PLAT</name>